<proteinExistence type="predicted"/>
<dbReference type="EMBL" id="CAJFCV020000003">
    <property type="protein sequence ID" value="CAG9111148.1"/>
    <property type="molecule type" value="Genomic_DNA"/>
</dbReference>
<reference evidence="1" key="1">
    <citation type="submission" date="2020-09" db="EMBL/GenBank/DDBJ databases">
        <authorList>
            <person name="Kikuchi T."/>
        </authorList>
    </citation>
    <scope>NUCLEOTIDE SEQUENCE</scope>
    <source>
        <strain evidence="1">Ka4C1</strain>
    </source>
</reference>
<sequence>MRGRIFTGFKNGGRFLTLNSPTPAILVVVGLLDVEILLIREQDLLSSLSCGATLEFSTFFEPYLLVVFREALGLLELVRLALWCITGHSSTSCCVDDGLPGNLFHGHHQILLHSLFDDLKVARSVQDALSSISWTLNIVAKLVDSFGGFWHSRFSYTEQFSNLTLSFFFPRQEFESRCSQTARLHHEDSLKPEECSISSKVNAALTFQLFPGLMSHRKGDHSPDREVWTMRNMWDVIWTIKKVSQRTNTEENIINLL</sequence>
<keyword evidence="2" id="KW-1185">Reference proteome</keyword>
<organism evidence="1 2">
    <name type="scientific">Bursaphelenchus xylophilus</name>
    <name type="common">Pinewood nematode worm</name>
    <name type="synonym">Aphelenchoides xylophilus</name>
    <dbReference type="NCBI Taxonomy" id="6326"/>
    <lineage>
        <taxon>Eukaryota</taxon>
        <taxon>Metazoa</taxon>
        <taxon>Ecdysozoa</taxon>
        <taxon>Nematoda</taxon>
        <taxon>Chromadorea</taxon>
        <taxon>Rhabditida</taxon>
        <taxon>Tylenchina</taxon>
        <taxon>Tylenchomorpha</taxon>
        <taxon>Aphelenchoidea</taxon>
        <taxon>Aphelenchoididae</taxon>
        <taxon>Bursaphelenchus</taxon>
    </lineage>
</organism>
<accession>A0A811L3S6</accession>
<gene>
    <name evidence="1" type="ORF">BXYJ_LOCUS7642</name>
</gene>
<protein>
    <submittedName>
        <fullName evidence="1">(pine wood nematode) hypothetical protein</fullName>
    </submittedName>
</protein>
<dbReference type="Proteomes" id="UP000659654">
    <property type="component" value="Unassembled WGS sequence"/>
</dbReference>
<dbReference type="Proteomes" id="UP000582659">
    <property type="component" value="Unassembled WGS sequence"/>
</dbReference>
<comment type="caution">
    <text evidence="1">The sequence shown here is derived from an EMBL/GenBank/DDBJ whole genome shotgun (WGS) entry which is preliminary data.</text>
</comment>
<evidence type="ECO:0000313" key="1">
    <source>
        <dbReference type="EMBL" id="CAD5222764.1"/>
    </source>
</evidence>
<dbReference type="EMBL" id="CAJFDI010000003">
    <property type="protein sequence ID" value="CAD5222764.1"/>
    <property type="molecule type" value="Genomic_DNA"/>
</dbReference>
<dbReference type="AlphaFoldDB" id="A0A811L3S6"/>
<evidence type="ECO:0000313" key="2">
    <source>
        <dbReference type="Proteomes" id="UP000659654"/>
    </source>
</evidence>
<name>A0A811L3S6_BURXY</name>